<evidence type="ECO:0000256" key="7">
    <source>
        <dbReference type="ARBA" id="ARBA00023015"/>
    </source>
</evidence>
<dbReference type="InterPro" id="IPR001374">
    <property type="entry name" value="R3H_dom"/>
</dbReference>
<keyword evidence="3" id="KW-0479">Metal-binding</keyword>
<evidence type="ECO:0000256" key="9">
    <source>
        <dbReference type="ARBA" id="ARBA00023242"/>
    </source>
</evidence>
<dbReference type="SUPFAM" id="SSF82708">
    <property type="entry name" value="R3H domain"/>
    <property type="match status" value="1"/>
</dbReference>
<organism evidence="12">
    <name type="scientific">Psilocybe cubensis</name>
    <name type="common">Psychedelic mushroom</name>
    <name type="synonym">Stropharia cubensis</name>
    <dbReference type="NCBI Taxonomy" id="181762"/>
    <lineage>
        <taxon>Eukaryota</taxon>
        <taxon>Fungi</taxon>
        <taxon>Dikarya</taxon>
        <taxon>Basidiomycota</taxon>
        <taxon>Agaricomycotina</taxon>
        <taxon>Agaricomycetes</taxon>
        <taxon>Agaricomycetidae</taxon>
        <taxon>Agaricales</taxon>
        <taxon>Agaricineae</taxon>
        <taxon>Strophariaceae</taxon>
        <taxon>Psilocybe</taxon>
    </lineage>
</organism>
<feature type="compositionally biased region" description="Polar residues" evidence="10">
    <location>
        <begin position="1"/>
        <end position="30"/>
    </location>
</feature>
<protein>
    <recommendedName>
        <fullName evidence="11">R3H domain-containing protein</fullName>
    </recommendedName>
</protein>
<dbReference type="GO" id="GO:0005634">
    <property type="term" value="C:nucleus"/>
    <property type="evidence" value="ECO:0007669"/>
    <property type="project" value="UniProtKB-SubCell"/>
</dbReference>
<evidence type="ECO:0000256" key="3">
    <source>
        <dbReference type="ARBA" id="ARBA00022723"/>
    </source>
</evidence>
<proteinExistence type="inferred from homology"/>
<feature type="compositionally biased region" description="Low complexity" evidence="10">
    <location>
        <begin position="1001"/>
        <end position="1012"/>
    </location>
</feature>
<dbReference type="SMART" id="SM00438">
    <property type="entry name" value="ZnF_NFX"/>
    <property type="match status" value="8"/>
</dbReference>
<accession>A0A8H7XLX7</accession>
<feature type="domain" description="R3H" evidence="11">
    <location>
        <begin position="853"/>
        <end position="915"/>
    </location>
</feature>
<dbReference type="GO" id="GO:0000122">
    <property type="term" value="P:negative regulation of transcription by RNA polymerase II"/>
    <property type="evidence" value="ECO:0007669"/>
    <property type="project" value="TreeGrafter"/>
</dbReference>
<dbReference type="InterPro" id="IPR036867">
    <property type="entry name" value="R3H_dom_sf"/>
</dbReference>
<evidence type="ECO:0000256" key="10">
    <source>
        <dbReference type="SAM" id="MobiDB-lite"/>
    </source>
</evidence>
<dbReference type="PANTHER" id="PTHR12360">
    <property type="entry name" value="NUCLEAR TRANSCRIPTION FACTOR, X-BOX BINDING 1 NFX1"/>
    <property type="match status" value="1"/>
</dbReference>
<dbReference type="SMART" id="SM00393">
    <property type="entry name" value="R3H"/>
    <property type="match status" value="1"/>
</dbReference>
<comment type="caution">
    <text evidence="12">The sequence shown here is derived from an EMBL/GenBank/DDBJ whole genome shotgun (WGS) entry which is preliminary data.</text>
</comment>
<evidence type="ECO:0000259" key="11">
    <source>
        <dbReference type="PROSITE" id="PS51061"/>
    </source>
</evidence>
<evidence type="ECO:0000256" key="1">
    <source>
        <dbReference type="ARBA" id="ARBA00004123"/>
    </source>
</evidence>
<keyword evidence="9" id="KW-0539">Nucleus</keyword>
<feature type="compositionally biased region" description="Polar residues" evidence="10">
    <location>
        <begin position="980"/>
        <end position="990"/>
    </location>
</feature>
<feature type="compositionally biased region" description="Basic and acidic residues" evidence="10">
    <location>
        <begin position="120"/>
        <end position="135"/>
    </location>
</feature>
<dbReference type="EMBL" id="JAFIQS010000014">
    <property type="protein sequence ID" value="KAG5163601.1"/>
    <property type="molecule type" value="Genomic_DNA"/>
</dbReference>
<evidence type="ECO:0000256" key="6">
    <source>
        <dbReference type="ARBA" id="ARBA00022833"/>
    </source>
</evidence>
<reference evidence="12" key="1">
    <citation type="submission" date="2021-02" db="EMBL/GenBank/DDBJ databases">
        <title>Psilocybe cubensis genome.</title>
        <authorList>
            <person name="Mckernan K.J."/>
            <person name="Crawford S."/>
            <person name="Trippe A."/>
            <person name="Kane L.T."/>
            <person name="Mclaughlin S."/>
        </authorList>
    </citation>
    <scope>NUCLEOTIDE SEQUENCE [LARGE SCALE GENOMIC DNA]</scope>
    <source>
        <strain evidence="12">MGC-MH-2018</strain>
    </source>
</reference>
<dbReference type="AlphaFoldDB" id="A0A8H7XLX7"/>
<dbReference type="InterPro" id="IPR034078">
    <property type="entry name" value="NFX1_fam"/>
</dbReference>
<evidence type="ECO:0000256" key="8">
    <source>
        <dbReference type="ARBA" id="ARBA00023163"/>
    </source>
</evidence>
<dbReference type="PANTHER" id="PTHR12360:SF12">
    <property type="entry name" value="TRANSCRIPTIONAL REPRESSOR NF-X1"/>
    <property type="match status" value="1"/>
</dbReference>
<dbReference type="GO" id="GO:0008270">
    <property type="term" value="F:zinc ion binding"/>
    <property type="evidence" value="ECO:0007669"/>
    <property type="project" value="UniProtKB-KW"/>
</dbReference>
<comment type="similarity">
    <text evidence="2">Belongs to the NFX1 family.</text>
</comment>
<dbReference type="InterPro" id="IPR000967">
    <property type="entry name" value="Znf_NFX1"/>
</dbReference>
<sequence>MSTEVPIVATTTSAPVNNQSTLENSLASSSQQKRRQPRQNRPNTEGAPKPPRRPRQPKDAKPSNEASTPSSVVDGEPKTNSQPRNPRKKKPVQAPANADGAPPPPRNRRAANFGAGLTNPDERQNQSSRDKEPGHSKNRRLPQGDDLTSSLIRNLSTPPYPDCPICFSSIRPDQAIWSCSPSIPIVTSSENQVAQYCWTSFHVKCIRSWADKSVKEVADAWRARGEPNKGGDWRCPGCQAKREAVPSGYWCFCNSTSEPKRLRLATPHSCGNSCSRMRESGCGHPCPLQCHPGPCPPCQVTTRLECYCPKKNILSFRCGIDVRGKGIRDLSCHKVCGRTLNCGKHACEKICHEGDCGKCERTELATCWCGKEQKTINCGEGKEIECFVEGSSPWIGKFGCDNICDRFFDCGVHKCKKTCHSPSSKPAICPRSPSKITHCPCGKHTIAPSPEADVSQYAFPARVDCSAPIPTCESTCAKPHPACNHPCIAKCHNGACPPCMVQIVRPCRCGGTTKSMPCYEVLSASDTAGDGVEEKEVLCDKPCQALRACGRHQCRRVCCPLASLAMTTGKKGKRRMMEDAHAQGIGEEQGGWHECDLVCGKMLSCGNHKCEQRDHRGVCRPCLRSSFEELICFCGRTVYEPPIPCGTKIQCHYPCPRSAPPCGHPATPHSCHDDTVSCPPCPYLADKTCACGKKVVSNVRCSLETEKVSCGTVCGKLMACGFHHCERLCHGDECGACTAQCGKSRKSCLPNHHPCTRPCHAPATCPETEPCQSIITLTCSCGRIRQAVQCGRTATSSSSSSSSAAPKCTSECQIAKRNARLADALGINMDGRDKPGTAATYADDVVAFARANMKFLPIVERAFADFVTSEKKTQVLPHMPPDRRKFVHDLAAVYRMDTQMVDQEPHRSVQLLRRVDTRIPSPVLSQYISSHAPPPSLGKLADFRSLKTASATPSNASSAAAAAAAASWRSNATPKPATPPSTHRGWTSVVSKPAGAGAGGAPAAASTSGWGAQVANPRPTASLVGTTTSAPQSKSGTPRAVSPAVASGAGSGTNANEPVPDDWEDDA</sequence>
<comment type="subcellular location">
    <subcellularLocation>
        <location evidence="1">Nucleus</location>
    </subcellularLocation>
</comment>
<dbReference type="GO" id="GO:0000977">
    <property type="term" value="F:RNA polymerase II transcription regulatory region sequence-specific DNA binding"/>
    <property type="evidence" value="ECO:0007669"/>
    <property type="project" value="TreeGrafter"/>
</dbReference>
<dbReference type="CDD" id="cd02325">
    <property type="entry name" value="R3H"/>
    <property type="match status" value="1"/>
</dbReference>
<feature type="compositionally biased region" description="Polar residues" evidence="10">
    <location>
        <begin position="1023"/>
        <end position="1036"/>
    </location>
</feature>
<dbReference type="CDD" id="cd06008">
    <property type="entry name" value="NF-X1-zinc-finger"/>
    <property type="match status" value="6"/>
</dbReference>
<dbReference type="GO" id="GO:0000981">
    <property type="term" value="F:DNA-binding transcription factor activity, RNA polymerase II-specific"/>
    <property type="evidence" value="ECO:0007669"/>
    <property type="project" value="TreeGrafter"/>
</dbReference>
<dbReference type="Pfam" id="PF01424">
    <property type="entry name" value="R3H"/>
    <property type="match status" value="1"/>
</dbReference>
<evidence type="ECO:0000313" key="12">
    <source>
        <dbReference type="EMBL" id="KAG5163601.1"/>
    </source>
</evidence>
<keyword evidence="5" id="KW-0863">Zinc-finger</keyword>
<evidence type="ECO:0000256" key="2">
    <source>
        <dbReference type="ARBA" id="ARBA00007269"/>
    </source>
</evidence>
<keyword evidence="8" id="KW-0804">Transcription</keyword>
<dbReference type="Gene3D" id="3.30.1370.50">
    <property type="entry name" value="R3H-like domain"/>
    <property type="match status" value="1"/>
</dbReference>
<name>A0A8H7XLX7_PSICU</name>
<evidence type="ECO:0000256" key="4">
    <source>
        <dbReference type="ARBA" id="ARBA00022737"/>
    </source>
</evidence>
<keyword evidence="6" id="KW-0862">Zinc</keyword>
<dbReference type="Pfam" id="PF01422">
    <property type="entry name" value="zf-NF-X1"/>
    <property type="match status" value="7"/>
</dbReference>
<keyword evidence="7" id="KW-0805">Transcription regulation</keyword>
<gene>
    <name evidence="12" type="ORF">JR316_011381</name>
</gene>
<keyword evidence="4" id="KW-0677">Repeat</keyword>
<feature type="region of interest" description="Disordered" evidence="10">
    <location>
        <begin position="967"/>
        <end position="1067"/>
    </location>
</feature>
<evidence type="ECO:0000256" key="5">
    <source>
        <dbReference type="ARBA" id="ARBA00022771"/>
    </source>
</evidence>
<dbReference type="PROSITE" id="PS51061">
    <property type="entry name" value="R3H"/>
    <property type="match status" value="1"/>
</dbReference>
<feature type="region of interest" description="Disordered" evidence="10">
    <location>
        <begin position="1"/>
        <end position="153"/>
    </location>
</feature>